<reference evidence="2" key="1">
    <citation type="submission" date="2016-11" db="EMBL/GenBank/DDBJ databases">
        <authorList>
            <person name="Shukria A."/>
            <person name="Stevens D.C."/>
        </authorList>
    </citation>
    <scope>NUCLEOTIDE SEQUENCE [LARGE SCALE GENOMIC DNA]</scope>
    <source>
        <strain evidence="2">Cbfe23</strain>
    </source>
</reference>
<dbReference type="NCBIfam" id="TIGR02265">
    <property type="entry name" value="Mxa_TIGR02265"/>
    <property type="match status" value="1"/>
</dbReference>
<sequence>MSGLGAEAYRVQTGAELGHLLTWLGPEDTLRGMFFRSLQDAMLTLLGEAAMEACLEEVTGERDFVDFFAYPAGDFLRMVRRAAWLMEERGCGGEETLRMLGHLGTAAFLMSPAGKAMDVLASGTPRRVLENLPMAYQMISPKGGPLSVTSLGPTRARVNFSRDVLPCAYLEGLLEALLKKAGARGVRIEGRRVGAFSSEFLLSWTEGD</sequence>
<dbReference type="Proteomes" id="UP000182229">
    <property type="component" value="Unassembled WGS sequence"/>
</dbReference>
<dbReference type="EMBL" id="MPIN01000010">
    <property type="protein sequence ID" value="OJH36521.1"/>
    <property type="molecule type" value="Genomic_DNA"/>
</dbReference>
<protein>
    <recommendedName>
        <fullName evidence="3">TIGR02265 family protein</fullName>
    </recommendedName>
</protein>
<dbReference type="InterPro" id="IPR011751">
    <property type="entry name" value="Mxa_paralog_2265"/>
</dbReference>
<gene>
    <name evidence="1" type="ORF">BON30_32710</name>
</gene>
<dbReference type="AlphaFoldDB" id="A0A1L9B2M7"/>
<proteinExistence type="predicted"/>
<dbReference type="Pfam" id="PF09536">
    <property type="entry name" value="DUF2378"/>
    <property type="match status" value="1"/>
</dbReference>
<accession>A0A1L9B2M7</accession>
<evidence type="ECO:0000313" key="2">
    <source>
        <dbReference type="Proteomes" id="UP000182229"/>
    </source>
</evidence>
<comment type="caution">
    <text evidence="1">The sequence shown here is derived from an EMBL/GenBank/DDBJ whole genome shotgun (WGS) entry which is preliminary data.</text>
</comment>
<dbReference type="OrthoDB" id="5523318at2"/>
<organism evidence="1 2">
    <name type="scientific">Cystobacter ferrugineus</name>
    <dbReference type="NCBI Taxonomy" id="83449"/>
    <lineage>
        <taxon>Bacteria</taxon>
        <taxon>Pseudomonadati</taxon>
        <taxon>Myxococcota</taxon>
        <taxon>Myxococcia</taxon>
        <taxon>Myxococcales</taxon>
        <taxon>Cystobacterineae</taxon>
        <taxon>Archangiaceae</taxon>
        <taxon>Cystobacter</taxon>
    </lineage>
</organism>
<keyword evidence="2" id="KW-1185">Reference proteome</keyword>
<evidence type="ECO:0008006" key="3">
    <source>
        <dbReference type="Google" id="ProtNLM"/>
    </source>
</evidence>
<reference evidence="1 2" key="2">
    <citation type="submission" date="2016-12" db="EMBL/GenBank/DDBJ databases">
        <title>Draft Genome Sequence of Cystobacter ferrugineus Strain Cbfe23.</title>
        <authorList>
            <person name="Akbar S."/>
            <person name="Dowd S.E."/>
            <person name="Stevens D.C."/>
        </authorList>
    </citation>
    <scope>NUCLEOTIDE SEQUENCE [LARGE SCALE GENOMIC DNA]</scope>
    <source>
        <strain evidence="1 2">Cbfe23</strain>
    </source>
</reference>
<name>A0A1L9B2M7_9BACT</name>
<evidence type="ECO:0000313" key="1">
    <source>
        <dbReference type="EMBL" id="OJH36521.1"/>
    </source>
</evidence>
<dbReference type="RefSeq" id="WP_071902409.1">
    <property type="nucleotide sequence ID" value="NZ_MPIN01000010.1"/>
</dbReference>